<dbReference type="EMBL" id="SKBQ01000004">
    <property type="protein sequence ID" value="TPX11293.1"/>
    <property type="molecule type" value="Genomic_DNA"/>
</dbReference>
<dbReference type="RefSeq" id="XP_030993004.1">
    <property type="nucleotide sequence ID" value="XM_031133850.1"/>
</dbReference>
<accession>A0A507AU81</accession>
<keyword evidence="2" id="KW-1133">Transmembrane helix</keyword>
<reference evidence="3 4" key="1">
    <citation type="submission" date="2019-06" db="EMBL/GenBank/DDBJ databases">
        <title>Draft genome sequence of the filamentous fungus Phialemoniopsis curvata isolated from diesel fuel.</title>
        <authorList>
            <person name="Varaljay V.A."/>
            <person name="Lyon W.J."/>
            <person name="Crouch A.L."/>
            <person name="Drake C.E."/>
            <person name="Hollomon J.M."/>
            <person name="Nadeau L.J."/>
            <person name="Nunn H.S."/>
            <person name="Stevenson B.S."/>
            <person name="Bojanowski C.L."/>
            <person name="Crookes-Goodson W.J."/>
        </authorList>
    </citation>
    <scope>NUCLEOTIDE SEQUENCE [LARGE SCALE GENOMIC DNA]</scope>
    <source>
        <strain evidence="3 4">D216</strain>
    </source>
</reference>
<name>A0A507AU81_9PEZI</name>
<evidence type="ECO:0000256" key="2">
    <source>
        <dbReference type="SAM" id="Phobius"/>
    </source>
</evidence>
<feature type="region of interest" description="Disordered" evidence="1">
    <location>
        <begin position="116"/>
        <end position="144"/>
    </location>
</feature>
<sequence length="155" mass="16878">MPQVPENGYIMSLSSDVQCALYFLLAFYVLGAVSCLVYYAKANPESVRRNVPEAFYSDGCLALLRPIVCGVIPSLLWPVLLLALAALVFIVMCVQHCKRASEDCDRWAGFPVSGKGATRGGDVETGSRAEHTREPSASFEMDDIPRGPEAAYVKI</sequence>
<dbReference type="AlphaFoldDB" id="A0A507AU81"/>
<dbReference type="InParanoid" id="A0A507AU81"/>
<dbReference type="Proteomes" id="UP000319257">
    <property type="component" value="Unassembled WGS sequence"/>
</dbReference>
<comment type="caution">
    <text evidence="3">The sequence shown here is derived from an EMBL/GenBank/DDBJ whole genome shotgun (WGS) entry which is preliminary data.</text>
</comment>
<evidence type="ECO:0000313" key="3">
    <source>
        <dbReference type="EMBL" id="TPX11293.1"/>
    </source>
</evidence>
<keyword evidence="4" id="KW-1185">Reference proteome</keyword>
<feature type="compositionally biased region" description="Basic and acidic residues" evidence="1">
    <location>
        <begin position="121"/>
        <end position="134"/>
    </location>
</feature>
<feature type="transmembrane region" description="Helical" evidence="2">
    <location>
        <begin position="20"/>
        <end position="40"/>
    </location>
</feature>
<evidence type="ECO:0000313" key="4">
    <source>
        <dbReference type="Proteomes" id="UP000319257"/>
    </source>
</evidence>
<proteinExistence type="predicted"/>
<evidence type="ECO:0000256" key="1">
    <source>
        <dbReference type="SAM" id="MobiDB-lite"/>
    </source>
</evidence>
<dbReference type="GeneID" id="41968558"/>
<feature type="transmembrane region" description="Helical" evidence="2">
    <location>
        <begin position="75"/>
        <end position="92"/>
    </location>
</feature>
<gene>
    <name evidence="3" type="ORF">E0L32_001111</name>
</gene>
<keyword evidence="2" id="KW-0812">Transmembrane</keyword>
<protein>
    <submittedName>
        <fullName evidence="3">Uncharacterized protein</fullName>
    </submittedName>
</protein>
<organism evidence="3 4">
    <name type="scientific">Thyridium curvatum</name>
    <dbReference type="NCBI Taxonomy" id="1093900"/>
    <lineage>
        <taxon>Eukaryota</taxon>
        <taxon>Fungi</taxon>
        <taxon>Dikarya</taxon>
        <taxon>Ascomycota</taxon>
        <taxon>Pezizomycotina</taxon>
        <taxon>Sordariomycetes</taxon>
        <taxon>Sordariomycetidae</taxon>
        <taxon>Thyridiales</taxon>
        <taxon>Thyridiaceae</taxon>
        <taxon>Thyridium</taxon>
    </lineage>
</organism>
<keyword evidence="2" id="KW-0472">Membrane</keyword>